<evidence type="ECO:0000313" key="9">
    <source>
        <dbReference type="Proteomes" id="UP001608902"/>
    </source>
</evidence>
<protein>
    <recommendedName>
        <fullName evidence="7">C3H1-type domain-containing protein</fullName>
    </recommendedName>
</protein>
<proteinExistence type="predicted"/>
<comment type="caution">
    <text evidence="8">The sequence shown here is derived from an EMBL/GenBank/DDBJ whole genome shotgun (WGS) entry which is preliminary data.</text>
</comment>
<dbReference type="SMART" id="SM00356">
    <property type="entry name" value="ZnF_C3H1"/>
    <property type="match status" value="1"/>
</dbReference>
<dbReference type="PANTHER" id="PTHR14398">
    <property type="entry name" value="RNA RECOGNITION RRM/RNP DOMAIN"/>
    <property type="match status" value="1"/>
</dbReference>
<dbReference type="InterPro" id="IPR036855">
    <property type="entry name" value="Znf_CCCH_sf"/>
</dbReference>
<dbReference type="EMBL" id="JBGFUD010002767">
    <property type="protein sequence ID" value="MFH4977976.1"/>
    <property type="molecule type" value="Genomic_DNA"/>
</dbReference>
<evidence type="ECO:0000256" key="6">
    <source>
        <dbReference type="SAM" id="MobiDB-lite"/>
    </source>
</evidence>
<evidence type="ECO:0000256" key="1">
    <source>
        <dbReference type="ARBA" id="ARBA00022723"/>
    </source>
</evidence>
<feature type="compositionally biased region" description="Basic and acidic residues" evidence="6">
    <location>
        <begin position="193"/>
        <end position="205"/>
    </location>
</feature>
<name>A0ABD6EE97_9BILA</name>
<dbReference type="Gene3D" id="3.30.70.330">
    <property type="match status" value="1"/>
</dbReference>
<feature type="compositionally biased region" description="Polar residues" evidence="6">
    <location>
        <begin position="169"/>
        <end position="180"/>
    </location>
</feature>
<keyword evidence="9" id="KW-1185">Reference proteome</keyword>
<sequence>MILENAEALRLWLTKEMAPICDAEPAALAKYVLALLRKDKPEAELREFCIDQLDVFLTTKARPFVEKLFMVIKDRSYLPASTMPIGPQLMSSPSAPMKANVPTEEKKKDIDERRESREAEKAEERKKSHEKERSIELRATLDRDRDRDLRKVRGEKEPEKRLVPAEASNAGSFISTQQQKPQRKRISPPPVTVREERRDHSAQRFERRRSRSPHDRRQERGTDRRPLAPSVGNRGGSRPGDRYKNDRPERLERVDRTERTERTDRVERNDRLDRSERTERKRSRSPHDRSRREKSSDPTERKKRRCRDYDEKGYCRKGEQCQYDHGPDPVVVDDIALEMMVGTGAAKPTAPIVPAITANFSVPPPGYTPLNPPPPGVDNVYIANTAVNSNIGLSEGYNPEAPALNAASAPPAIAAPSVDFSVPPPPLPAHIAGGPTWRAPTYTVPSASASVLVHPTPAVTYEQCPVPAPTVPVTVTQPSVMYGTGSRGRGRGGISRYSAPLSLQQQSSANNRTLQVRKIPVGMNNIAKLNEHFAQFGVIVNMQVCYDGDPEAALLTYATRSQAVAAYKSTIPILNNRFIKVFWHSPESGISSHVPGVTSTSAVTYNAKGSLTKTVQYGSKQQTVGSSFPSSMAGAQLQPVSQQEHQDEIQKPKIAQYPAVVDKEKYIEIRRRRKQEKENRMRLLDLHRRKSDLLAKEIEQQKEIVEKIKRTEDTEKRKKLYKIFKTLDVAVKKLKIEVTTMSEQLLALAGEGKERNNKQSERKENSDANGNEYGKRTRSLSEGSNDETHKDVTAALKKARHIDSSSTLDNRPRIVAVSGYSAEQEESVIAHMGKFGELVDMDTVKIGSEKLPNALFTYKKRRDAEQAVAYGGDFSLCTLNVGWAPKGGIDEAIVVPDEKRKPSDRVTAADLLASCPLAESDEEEVDG</sequence>
<reference evidence="8 9" key="1">
    <citation type="submission" date="2024-08" db="EMBL/GenBank/DDBJ databases">
        <title>Gnathostoma spinigerum genome.</title>
        <authorList>
            <person name="Gonzalez-Bertolin B."/>
            <person name="Monzon S."/>
            <person name="Zaballos A."/>
            <person name="Jimenez P."/>
            <person name="Dekumyoy P."/>
            <person name="Varona S."/>
            <person name="Cuesta I."/>
            <person name="Sumanam S."/>
            <person name="Adisakwattana P."/>
            <person name="Gasser R.B."/>
            <person name="Hernandez-Gonzalez A."/>
            <person name="Young N.D."/>
            <person name="Perteguer M.J."/>
        </authorList>
    </citation>
    <scope>NUCLEOTIDE SEQUENCE [LARGE SCALE GENOMIC DNA]</scope>
    <source>
        <strain evidence="8">AL3</strain>
        <tissue evidence="8">Liver</tissue>
    </source>
</reference>
<evidence type="ECO:0000256" key="4">
    <source>
        <dbReference type="ARBA" id="ARBA00022884"/>
    </source>
</evidence>
<feature type="zinc finger region" description="C3H1-type" evidence="5">
    <location>
        <begin position="300"/>
        <end position="328"/>
    </location>
</feature>
<feature type="compositionally biased region" description="Basic and acidic residues" evidence="6">
    <location>
        <begin position="751"/>
        <end position="766"/>
    </location>
</feature>
<dbReference type="SUPFAM" id="SSF90229">
    <property type="entry name" value="CCCH zinc finger"/>
    <property type="match status" value="1"/>
</dbReference>
<dbReference type="PANTHER" id="PTHR14398:SF0">
    <property type="entry name" value="ZINC FINGER PROTEIN SWM"/>
    <property type="match status" value="1"/>
</dbReference>
<dbReference type="InterPro" id="IPR002483">
    <property type="entry name" value="PWI_dom"/>
</dbReference>
<dbReference type="GO" id="GO:0008270">
    <property type="term" value="F:zinc ion binding"/>
    <property type="evidence" value="ECO:0007669"/>
    <property type="project" value="UniProtKB-KW"/>
</dbReference>
<dbReference type="InterPro" id="IPR045137">
    <property type="entry name" value="RBM26/27"/>
</dbReference>
<dbReference type="SUPFAM" id="SSF54928">
    <property type="entry name" value="RNA-binding domain, RBD"/>
    <property type="match status" value="1"/>
</dbReference>
<gene>
    <name evidence="8" type="ORF">AB6A40_004685</name>
</gene>
<evidence type="ECO:0000256" key="5">
    <source>
        <dbReference type="PROSITE-ProRule" id="PRU00723"/>
    </source>
</evidence>
<dbReference type="PROSITE" id="PS50103">
    <property type="entry name" value="ZF_C3H1"/>
    <property type="match status" value="1"/>
</dbReference>
<organism evidence="8 9">
    <name type="scientific">Gnathostoma spinigerum</name>
    <dbReference type="NCBI Taxonomy" id="75299"/>
    <lineage>
        <taxon>Eukaryota</taxon>
        <taxon>Metazoa</taxon>
        <taxon>Ecdysozoa</taxon>
        <taxon>Nematoda</taxon>
        <taxon>Chromadorea</taxon>
        <taxon>Rhabditida</taxon>
        <taxon>Spirurina</taxon>
        <taxon>Gnathostomatomorpha</taxon>
        <taxon>Gnathostomatoidea</taxon>
        <taxon>Gnathostomatidae</taxon>
        <taxon>Gnathostoma</taxon>
    </lineage>
</organism>
<evidence type="ECO:0000256" key="3">
    <source>
        <dbReference type="ARBA" id="ARBA00022833"/>
    </source>
</evidence>
<dbReference type="Pfam" id="PF14605">
    <property type="entry name" value="Nup35_RRM_2"/>
    <property type="match status" value="1"/>
</dbReference>
<dbReference type="Pfam" id="PF00642">
    <property type="entry name" value="zf-CCCH"/>
    <property type="match status" value="1"/>
</dbReference>
<dbReference type="Pfam" id="PF01480">
    <property type="entry name" value="PWI"/>
    <property type="match status" value="1"/>
</dbReference>
<feature type="domain" description="C3H1-type" evidence="7">
    <location>
        <begin position="300"/>
        <end position="328"/>
    </location>
</feature>
<accession>A0ABD6EE97</accession>
<dbReference type="InterPro" id="IPR012677">
    <property type="entry name" value="Nucleotide-bd_a/b_plait_sf"/>
</dbReference>
<dbReference type="Gene3D" id="4.10.1000.10">
    <property type="entry name" value="Zinc finger, CCCH-type"/>
    <property type="match status" value="1"/>
</dbReference>
<feature type="compositionally biased region" description="Basic and acidic residues" evidence="6">
    <location>
        <begin position="239"/>
        <end position="300"/>
    </location>
</feature>
<dbReference type="AlphaFoldDB" id="A0ABD6EE97"/>
<dbReference type="InterPro" id="IPR000571">
    <property type="entry name" value="Znf_CCCH"/>
</dbReference>
<feature type="compositionally biased region" description="Basic and acidic residues" evidence="6">
    <location>
        <begin position="103"/>
        <end position="163"/>
    </location>
</feature>
<evidence type="ECO:0000259" key="7">
    <source>
        <dbReference type="PROSITE" id="PS50103"/>
    </source>
</evidence>
<dbReference type="InterPro" id="IPR035979">
    <property type="entry name" value="RBD_domain_sf"/>
</dbReference>
<keyword evidence="4" id="KW-0694">RNA-binding</keyword>
<keyword evidence="2 5" id="KW-0863">Zinc-finger</keyword>
<feature type="region of interest" description="Disordered" evidence="6">
    <location>
        <begin position="750"/>
        <end position="788"/>
    </location>
</feature>
<evidence type="ECO:0000313" key="8">
    <source>
        <dbReference type="EMBL" id="MFH4977976.1"/>
    </source>
</evidence>
<dbReference type="CDD" id="cd12257">
    <property type="entry name" value="RRM1_RBM26_like"/>
    <property type="match status" value="1"/>
</dbReference>
<feature type="compositionally biased region" description="Basic and acidic residues" evidence="6">
    <location>
        <begin position="212"/>
        <end position="226"/>
    </location>
</feature>
<dbReference type="FunFam" id="3.30.70.330:FF:000208">
    <property type="entry name" value="RNA-binding protein 27 isoform X2"/>
    <property type="match status" value="1"/>
</dbReference>
<feature type="region of interest" description="Disordered" evidence="6">
    <location>
        <begin position="84"/>
        <end position="307"/>
    </location>
</feature>
<keyword evidence="1 5" id="KW-0479">Metal-binding</keyword>
<dbReference type="GO" id="GO:0003723">
    <property type="term" value="F:RNA binding"/>
    <property type="evidence" value="ECO:0007669"/>
    <property type="project" value="UniProtKB-KW"/>
</dbReference>
<evidence type="ECO:0000256" key="2">
    <source>
        <dbReference type="ARBA" id="ARBA00022771"/>
    </source>
</evidence>
<keyword evidence="3 5" id="KW-0862">Zinc</keyword>
<dbReference type="Proteomes" id="UP001608902">
    <property type="component" value="Unassembled WGS sequence"/>
</dbReference>